<dbReference type="EMBL" id="AP018174">
    <property type="protein sequence ID" value="BAY15040.1"/>
    <property type="molecule type" value="Genomic_DNA"/>
</dbReference>
<dbReference type="GO" id="GO:0005604">
    <property type="term" value="C:basement membrane"/>
    <property type="evidence" value="ECO:0007669"/>
    <property type="project" value="TreeGrafter"/>
</dbReference>
<dbReference type="InterPro" id="IPR025232">
    <property type="entry name" value="DUF4174"/>
</dbReference>
<name>A0A1Z4GC02_9CYAN</name>
<dbReference type="GO" id="GO:0010811">
    <property type="term" value="P:positive regulation of cell-substrate adhesion"/>
    <property type="evidence" value="ECO:0007669"/>
    <property type="project" value="TreeGrafter"/>
</dbReference>
<dbReference type="Pfam" id="PF13778">
    <property type="entry name" value="DUF4174"/>
    <property type="match status" value="1"/>
</dbReference>
<keyword evidence="5" id="KW-1185">Reference proteome</keyword>
<organism evidence="4 5">
    <name type="scientific">Anabaenopsis circularis NIES-21</name>
    <dbReference type="NCBI Taxonomy" id="1085406"/>
    <lineage>
        <taxon>Bacteria</taxon>
        <taxon>Bacillati</taxon>
        <taxon>Cyanobacteriota</taxon>
        <taxon>Cyanophyceae</taxon>
        <taxon>Nostocales</taxon>
        <taxon>Nodulariaceae</taxon>
        <taxon>Anabaenopsis</taxon>
    </lineage>
</organism>
<evidence type="ECO:0000256" key="1">
    <source>
        <dbReference type="ARBA" id="ARBA00022729"/>
    </source>
</evidence>
<evidence type="ECO:0000256" key="2">
    <source>
        <dbReference type="SAM" id="SignalP"/>
    </source>
</evidence>
<accession>A0A1Z4GC02</accession>
<protein>
    <recommendedName>
        <fullName evidence="3">DUF4174 domain-containing protein</fullName>
    </recommendedName>
</protein>
<dbReference type="OrthoDB" id="7362103at2"/>
<dbReference type="GO" id="GO:0030198">
    <property type="term" value="P:extracellular matrix organization"/>
    <property type="evidence" value="ECO:0007669"/>
    <property type="project" value="TreeGrafter"/>
</dbReference>
<dbReference type="PANTHER" id="PTHR46792">
    <property type="entry name" value="COILED-COIL DOMAIN-CONTAINING PROTEIN 80"/>
    <property type="match status" value="1"/>
</dbReference>
<dbReference type="Proteomes" id="UP000218287">
    <property type="component" value="Chromosome"/>
</dbReference>
<dbReference type="PANTHER" id="PTHR46792:SF1">
    <property type="entry name" value="COILED-COIL DOMAIN-CONTAINING 80-LIKE 2"/>
    <property type="match status" value="1"/>
</dbReference>
<evidence type="ECO:0000259" key="3">
    <source>
        <dbReference type="Pfam" id="PF13778"/>
    </source>
</evidence>
<keyword evidence="1 2" id="KW-0732">Signal</keyword>
<gene>
    <name evidence="4" type="ORF">NIES21_08260</name>
</gene>
<evidence type="ECO:0000313" key="4">
    <source>
        <dbReference type="EMBL" id="BAY15040.1"/>
    </source>
</evidence>
<evidence type="ECO:0000313" key="5">
    <source>
        <dbReference type="Proteomes" id="UP000218287"/>
    </source>
</evidence>
<sequence length="164" mass="18375">MNNLVLINLILTASIVLSPVSIAGTAQGSTHAIAIKMSSFNLSSQKWQNRVLLVFAPSVNNRTYQQQMQLFNQHQNGFKDRDLVLVQVLATDKSYANGQLIDESSVANLRDRFGVDKDNFRVILVGKDGGVKRQDTTPVPATEIFEQIDAMPMRQQEMQQRGRK</sequence>
<feature type="chain" id="PRO_5012147916" description="DUF4174 domain-containing protein" evidence="2">
    <location>
        <begin position="24"/>
        <end position="164"/>
    </location>
</feature>
<feature type="signal peptide" evidence="2">
    <location>
        <begin position="1"/>
        <end position="23"/>
    </location>
</feature>
<dbReference type="AlphaFoldDB" id="A0A1Z4GC02"/>
<feature type="domain" description="DUF4174" evidence="3">
    <location>
        <begin position="42"/>
        <end position="157"/>
    </location>
</feature>
<reference evidence="4 5" key="1">
    <citation type="submission" date="2017-06" db="EMBL/GenBank/DDBJ databases">
        <title>Genome sequencing of cyanobaciteial culture collection at National Institute for Environmental Studies (NIES).</title>
        <authorList>
            <person name="Hirose Y."/>
            <person name="Shimura Y."/>
            <person name="Fujisawa T."/>
            <person name="Nakamura Y."/>
            <person name="Kawachi M."/>
        </authorList>
    </citation>
    <scope>NUCLEOTIDE SEQUENCE [LARGE SCALE GENOMIC DNA]</scope>
    <source>
        <strain evidence="4 5">NIES-21</strain>
    </source>
</reference>
<proteinExistence type="predicted"/>